<feature type="region of interest" description="Disordered" evidence="1">
    <location>
        <begin position="1"/>
        <end position="21"/>
    </location>
</feature>
<evidence type="ECO:0000313" key="2">
    <source>
        <dbReference type="EMBL" id="GLH71150.1"/>
    </source>
</evidence>
<proteinExistence type="predicted"/>
<name>A0ABQ5QAK7_9BACT</name>
<organism evidence="2 3">
    <name type="scientific">Geothrix rubra</name>
    <dbReference type="NCBI Taxonomy" id="2927977"/>
    <lineage>
        <taxon>Bacteria</taxon>
        <taxon>Pseudomonadati</taxon>
        <taxon>Acidobacteriota</taxon>
        <taxon>Holophagae</taxon>
        <taxon>Holophagales</taxon>
        <taxon>Holophagaceae</taxon>
        <taxon>Geothrix</taxon>
    </lineage>
</organism>
<accession>A0ABQ5QAK7</accession>
<protein>
    <submittedName>
        <fullName evidence="2">Uncharacterized protein</fullName>
    </submittedName>
</protein>
<evidence type="ECO:0000256" key="1">
    <source>
        <dbReference type="SAM" id="MobiDB-lite"/>
    </source>
</evidence>
<keyword evidence="3" id="KW-1185">Reference proteome</keyword>
<dbReference type="RefSeq" id="WP_285727112.1">
    <property type="nucleotide sequence ID" value="NZ_BSDD01000005.1"/>
</dbReference>
<evidence type="ECO:0000313" key="3">
    <source>
        <dbReference type="Proteomes" id="UP001165089"/>
    </source>
</evidence>
<comment type="caution">
    <text evidence="2">The sequence shown here is derived from an EMBL/GenBank/DDBJ whole genome shotgun (WGS) entry which is preliminary data.</text>
</comment>
<dbReference type="EMBL" id="BSDD01000005">
    <property type="protein sequence ID" value="GLH71150.1"/>
    <property type="molecule type" value="Genomic_DNA"/>
</dbReference>
<sequence>MILTIRKTGGPAGTDEVLGPIDATPMDAETRHRLSVQLEALADLTSSHEPSAREGIRYEVEARGPGHASTCLLVEDTGDPGHPAVQALGTLMRTLGLELRAPSPVA</sequence>
<gene>
    <name evidence="2" type="ORF">GETHPA_26830</name>
</gene>
<reference evidence="2 3" key="1">
    <citation type="journal article" date="2023" name="Antonie Van Leeuwenhoek">
        <title>Mesoterricola silvestris gen. nov., sp. nov., Mesoterricola sediminis sp. nov., Geothrix oryzae sp. nov., Geothrix edaphica sp. nov., Geothrix rubra sp. nov., and Geothrix limicola sp. nov., six novel members of Acidobacteriota isolated from soils.</title>
        <authorList>
            <person name="Itoh H."/>
            <person name="Sugisawa Y."/>
            <person name="Mise K."/>
            <person name="Xu Z."/>
            <person name="Kuniyasu M."/>
            <person name="Ushijima N."/>
            <person name="Kawano K."/>
            <person name="Kobayashi E."/>
            <person name="Shiratori Y."/>
            <person name="Masuda Y."/>
            <person name="Senoo K."/>
        </authorList>
    </citation>
    <scope>NUCLEOTIDE SEQUENCE [LARGE SCALE GENOMIC DNA]</scope>
    <source>
        <strain evidence="2 3">Red803</strain>
    </source>
</reference>
<dbReference type="Proteomes" id="UP001165089">
    <property type="component" value="Unassembled WGS sequence"/>
</dbReference>